<evidence type="ECO:0000313" key="6">
    <source>
        <dbReference type="Proteomes" id="UP000821866"/>
    </source>
</evidence>
<evidence type="ECO:0000256" key="4">
    <source>
        <dbReference type="ARBA" id="ARBA00022729"/>
    </source>
</evidence>
<dbReference type="GO" id="GO:0005576">
    <property type="term" value="C:extracellular region"/>
    <property type="evidence" value="ECO:0007669"/>
    <property type="project" value="UniProtKB-SubCell"/>
</dbReference>
<dbReference type="InterPro" id="IPR010345">
    <property type="entry name" value="IL-17_fam"/>
</dbReference>
<sequence>MICKPRPHGDTLGARSTCPFTVTEDNDFRRVPAIIYHFNCDCPSSRCSDDESYRCVQVRKPLQVLLAVFNTKKTLFQKKVIQYNASCVCAVPVSRKPFLLHRLGAESLDKNSDQKVPQLDEGVIKIHANESVEQF</sequence>
<keyword evidence="3" id="KW-0964">Secreted</keyword>
<evidence type="ECO:0000256" key="3">
    <source>
        <dbReference type="ARBA" id="ARBA00022525"/>
    </source>
</evidence>
<dbReference type="SUPFAM" id="SSF57501">
    <property type="entry name" value="Cystine-knot cytokines"/>
    <property type="match status" value="1"/>
</dbReference>
<name>A0A9J6E779_RHIMP</name>
<dbReference type="GO" id="GO:0005125">
    <property type="term" value="F:cytokine activity"/>
    <property type="evidence" value="ECO:0007669"/>
    <property type="project" value="InterPro"/>
</dbReference>
<dbReference type="Pfam" id="PF06083">
    <property type="entry name" value="IL17"/>
    <property type="match status" value="1"/>
</dbReference>
<dbReference type="InterPro" id="IPR029034">
    <property type="entry name" value="Cystine-knot_cytokine"/>
</dbReference>
<keyword evidence="6" id="KW-1185">Reference proteome</keyword>
<accession>A0A9J6E779</accession>
<evidence type="ECO:0000256" key="2">
    <source>
        <dbReference type="ARBA" id="ARBA00007236"/>
    </source>
</evidence>
<comment type="caution">
    <text evidence="5">The sequence shown here is derived from an EMBL/GenBank/DDBJ whole genome shotgun (WGS) entry which is preliminary data.</text>
</comment>
<dbReference type="AlphaFoldDB" id="A0A9J6E779"/>
<organism evidence="5 6">
    <name type="scientific">Rhipicephalus microplus</name>
    <name type="common">Cattle tick</name>
    <name type="synonym">Boophilus microplus</name>
    <dbReference type="NCBI Taxonomy" id="6941"/>
    <lineage>
        <taxon>Eukaryota</taxon>
        <taxon>Metazoa</taxon>
        <taxon>Ecdysozoa</taxon>
        <taxon>Arthropoda</taxon>
        <taxon>Chelicerata</taxon>
        <taxon>Arachnida</taxon>
        <taxon>Acari</taxon>
        <taxon>Parasitiformes</taxon>
        <taxon>Ixodida</taxon>
        <taxon>Ixodoidea</taxon>
        <taxon>Ixodidae</taxon>
        <taxon>Rhipicephalinae</taxon>
        <taxon>Rhipicephalus</taxon>
        <taxon>Boophilus</taxon>
    </lineage>
</organism>
<dbReference type="Gene3D" id="2.10.90.10">
    <property type="entry name" value="Cystine-knot cytokines"/>
    <property type="match status" value="1"/>
</dbReference>
<protein>
    <submittedName>
        <fullName evidence="5">Uncharacterized protein</fullName>
    </submittedName>
</protein>
<keyword evidence="4" id="KW-0732">Signal</keyword>
<comment type="similarity">
    <text evidence="2">Belongs to the IL-17 family.</text>
</comment>
<comment type="subcellular location">
    <subcellularLocation>
        <location evidence="1">Secreted</location>
    </subcellularLocation>
</comment>
<dbReference type="EMBL" id="JABSTU010000005">
    <property type="protein sequence ID" value="KAH8030114.1"/>
    <property type="molecule type" value="Genomic_DNA"/>
</dbReference>
<dbReference type="Proteomes" id="UP000821866">
    <property type="component" value="Chromosome 3"/>
</dbReference>
<reference evidence="5" key="1">
    <citation type="journal article" date="2020" name="Cell">
        <title>Large-Scale Comparative Analyses of Tick Genomes Elucidate Their Genetic Diversity and Vector Capacities.</title>
        <authorList>
            <consortium name="Tick Genome and Microbiome Consortium (TIGMIC)"/>
            <person name="Jia N."/>
            <person name="Wang J."/>
            <person name="Shi W."/>
            <person name="Du L."/>
            <person name="Sun Y."/>
            <person name="Zhan W."/>
            <person name="Jiang J.F."/>
            <person name="Wang Q."/>
            <person name="Zhang B."/>
            <person name="Ji P."/>
            <person name="Bell-Sakyi L."/>
            <person name="Cui X.M."/>
            <person name="Yuan T.T."/>
            <person name="Jiang B.G."/>
            <person name="Yang W.F."/>
            <person name="Lam T.T."/>
            <person name="Chang Q.C."/>
            <person name="Ding S.J."/>
            <person name="Wang X.J."/>
            <person name="Zhu J.G."/>
            <person name="Ruan X.D."/>
            <person name="Zhao L."/>
            <person name="Wei J.T."/>
            <person name="Ye R.Z."/>
            <person name="Que T.C."/>
            <person name="Du C.H."/>
            <person name="Zhou Y.H."/>
            <person name="Cheng J.X."/>
            <person name="Dai P.F."/>
            <person name="Guo W.B."/>
            <person name="Han X.H."/>
            <person name="Huang E.J."/>
            <person name="Li L.F."/>
            <person name="Wei W."/>
            <person name="Gao Y.C."/>
            <person name="Liu J.Z."/>
            <person name="Shao H.Z."/>
            <person name="Wang X."/>
            <person name="Wang C.C."/>
            <person name="Yang T.C."/>
            <person name="Huo Q.B."/>
            <person name="Li W."/>
            <person name="Chen H.Y."/>
            <person name="Chen S.E."/>
            <person name="Zhou L.G."/>
            <person name="Ni X.B."/>
            <person name="Tian J.H."/>
            <person name="Sheng Y."/>
            <person name="Liu T."/>
            <person name="Pan Y.S."/>
            <person name="Xia L.Y."/>
            <person name="Li J."/>
            <person name="Zhao F."/>
            <person name="Cao W.C."/>
        </authorList>
    </citation>
    <scope>NUCLEOTIDE SEQUENCE</scope>
    <source>
        <strain evidence="5">Rmic-2018</strain>
    </source>
</reference>
<proteinExistence type="inferred from homology"/>
<evidence type="ECO:0000313" key="5">
    <source>
        <dbReference type="EMBL" id="KAH8030114.1"/>
    </source>
</evidence>
<reference evidence="5" key="2">
    <citation type="submission" date="2021-09" db="EMBL/GenBank/DDBJ databases">
        <authorList>
            <person name="Jia N."/>
            <person name="Wang J."/>
            <person name="Shi W."/>
            <person name="Du L."/>
            <person name="Sun Y."/>
            <person name="Zhan W."/>
            <person name="Jiang J."/>
            <person name="Wang Q."/>
            <person name="Zhang B."/>
            <person name="Ji P."/>
            <person name="Sakyi L.B."/>
            <person name="Cui X."/>
            <person name="Yuan T."/>
            <person name="Jiang B."/>
            <person name="Yang W."/>
            <person name="Lam T.T.-Y."/>
            <person name="Chang Q."/>
            <person name="Ding S."/>
            <person name="Wang X."/>
            <person name="Zhu J."/>
            <person name="Ruan X."/>
            <person name="Zhao L."/>
            <person name="Wei J."/>
            <person name="Que T."/>
            <person name="Du C."/>
            <person name="Cheng J."/>
            <person name="Dai P."/>
            <person name="Han X."/>
            <person name="Huang E."/>
            <person name="Gao Y."/>
            <person name="Liu J."/>
            <person name="Shao H."/>
            <person name="Ye R."/>
            <person name="Li L."/>
            <person name="Wei W."/>
            <person name="Wang X."/>
            <person name="Wang C."/>
            <person name="Huo Q."/>
            <person name="Li W."/>
            <person name="Guo W."/>
            <person name="Chen H."/>
            <person name="Chen S."/>
            <person name="Zhou L."/>
            <person name="Zhou L."/>
            <person name="Ni X."/>
            <person name="Tian J."/>
            <person name="Zhou Y."/>
            <person name="Sheng Y."/>
            <person name="Liu T."/>
            <person name="Pan Y."/>
            <person name="Xia L."/>
            <person name="Li J."/>
            <person name="Zhao F."/>
            <person name="Cao W."/>
        </authorList>
    </citation>
    <scope>NUCLEOTIDE SEQUENCE</scope>
    <source>
        <strain evidence="5">Rmic-2018</strain>
        <tissue evidence="5">Larvae</tissue>
    </source>
</reference>
<evidence type="ECO:0000256" key="1">
    <source>
        <dbReference type="ARBA" id="ARBA00004613"/>
    </source>
</evidence>
<gene>
    <name evidence="5" type="ORF">HPB51_006546</name>
</gene>